<name>A0ABW7DPW1_9FIRM</name>
<gene>
    <name evidence="1" type="ORF">ACGTZG_09445</name>
</gene>
<reference evidence="1 2" key="1">
    <citation type="submission" date="2024-10" db="EMBL/GenBank/DDBJ databases">
        <authorList>
            <person name="Sang B.-I."/>
            <person name="Prabhaharan D."/>
        </authorList>
    </citation>
    <scope>NUCLEOTIDE SEQUENCE [LARGE SCALE GENOMIC DNA]</scope>
    <source>
        <strain evidence="1 2">MH</strain>
    </source>
</reference>
<evidence type="ECO:0000313" key="2">
    <source>
        <dbReference type="Proteomes" id="UP001605989"/>
    </source>
</evidence>
<organism evidence="1 2">
    <name type="scientific">Megasphaera hexanoica</name>
    <dbReference type="NCBI Taxonomy" id="1675036"/>
    <lineage>
        <taxon>Bacteria</taxon>
        <taxon>Bacillati</taxon>
        <taxon>Bacillota</taxon>
        <taxon>Negativicutes</taxon>
        <taxon>Veillonellales</taxon>
        <taxon>Veillonellaceae</taxon>
        <taxon>Megasphaera</taxon>
    </lineage>
</organism>
<sequence>MLQRNTRNQEKKLLTLLHGGTVAAIIREGLIYKDISQNKDGLYTLLLMTGYLTAVKNTPAPNGRLCQLMIPNAELTHVFQSEILNRFCADSGDVSDL</sequence>
<dbReference type="Proteomes" id="UP001605989">
    <property type="component" value="Unassembled WGS sequence"/>
</dbReference>
<dbReference type="EMBL" id="JBIEKR010000007">
    <property type="protein sequence ID" value="MFG6273411.1"/>
    <property type="molecule type" value="Genomic_DNA"/>
</dbReference>
<comment type="caution">
    <text evidence="1">The sequence shown here is derived from an EMBL/GenBank/DDBJ whole genome shotgun (WGS) entry which is preliminary data.</text>
</comment>
<accession>A0ABW7DPW1</accession>
<evidence type="ECO:0000313" key="1">
    <source>
        <dbReference type="EMBL" id="MFG6273411.1"/>
    </source>
</evidence>
<keyword evidence="2" id="KW-1185">Reference proteome</keyword>
<proteinExistence type="predicted"/>
<protein>
    <submittedName>
        <fullName evidence="1">Uncharacterized protein</fullName>
    </submittedName>
</protein>